<sequence>MSPWQRWLFVRTLPRILKLKQLDEVEQSIVSSVTTMRDSLLEQEQEVSTKKKPSIPAFHTPRLRLLSLIEMDQAMKRRSHTDNLNLFRRISNCIQIIAANFHNRQMEDKITDEWRLMSLVIDRLCLILYLVLNLIGNVLFIYNSPTLFDDRPSLGKTAPFSPLSGDAVNVIRSDLVI</sequence>
<gene>
    <name evidence="3" type="ORF">OESDEN_01802</name>
</gene>
<feature type="domain" description="Neurotransmitter-gated ion-channel transmembrane" evidence="2">
    <location>
        <begin position="1"/>
        <end position="139"/>
    </location>
</feature>
<evidence type="ECO:0000256" key="1">
    <source>
        <dbReference type="SAM" id="Phobius"/>
    </source>
</evidence>
<dbReference type="InterPro" id="IPR038050">
    <property type="entry name" value="Neuro_actylchol_rec"/>
</dbReference>
<dbReference type="OrthoDB" id="5975154at2759"/>
<dbReference type="AlphaFoldDB" id="A0A0B1TQX3"/>
<keyword evidence="4" id="KW-1185">Reference proteome</keyword>
<feature type="transmembrane region" description="Helical" evidence="1">
    <location>
        <begin position="124"/>
        <end position="142"/>
    </location>
</feature>
<accession>A0A0B1TQX3</accession>
<keyword evidence="1" id="KW-1133">Transmembrane helix</keyword>
<keyword evidence="1" id="KW-0472">Membrane</keyword>
<evidence type="ECO:0000313" key="4">
    <source>
        <dbReference type="Proteomes" id="UP000053660"/>
    </source>
</evidence>
<organism evidence="3 4">
    <name type="scientific">Oesophagostomum dentatum</name>
    <name type="common">Nodular worm</name>
    <dbReference type="NCBI Taxonomy" id="61180"/>
    <lineage>
        <taxon>Eukaryota</taxon>
        <taxon>Metazoa</taxon>
        <taxon>Ecdysozoa</taxon>
        <taxon>Nematoda</taxon>
        <taxon>Chromadorea</taxon>
        <taxon>Rhabditida</taxon>
        <taxon>Rhabditina</taxon>
        <taxon>Rhabditomorpha</taxon>
        <taxon>Strongyloidea</taxon>
        <taxon>Strongylidae</taxon>
        <taxon>Oesophagostomum</taxon>
    </lineage>
</organism>
<dbReference type="GO" id="GO:0006811">
    <property type="term" value="P:monoatomic ion transport"/>
    <property type="evidence" value="ECO:0007669"/>
    <property type="project" value="InterPro"/>
</dbReference>
<keyword evidence="1" id="KW-0812">Transmembrane</keyword>
<dbReference type="Proteomes" id="UP000053660">
    <property type="component" value="Unassembled WGS sequence"/>
</dbReference>
<dbReference type="EMBL" id="KN549342">
    <property type="protein sequence ID" value="KHJ98207.1"/>
    <property type="molecule type" value="Genomic_DNA"/>
</dbReference>
<dbReference type="InterPro" id="IPR036719">
    <property type="entry name" value="Neuro-gated_channel_TM_sf"/>
</dbReference>
<protein>
    <recommendedName>
        <fullName evidence="2">Neurotransmitter-gated ion-channel transmembrane domain-containing protein</fullName>
    </recommendedName>
</protein>
<dbReference type="SUPFAM" id="SSF90112">
    <property type="entry name" value="Neurotransmitter-gated ion-channel transmembrane pore"/>
    <property type="match status" value="1"/>
</dbReference>
<proteinExistence type="predicted"/>
<name>A0A0B1TQX3_OESDE</name>
<dbReference type="GO" id="GO:0016020">
    <property type="term" value="C:membrane"/>
    <property type="evidence" value="ECO:0007669"/>
    <property type="project" value="InterPro"/>
</dbReference>
<evidence type="ECO:0000313" key="3">
    <source>
        <dbReference type="EMBL" id="KHJ98207.1"/>
    </source>
</evidence>
<evidence type="ECO:0000259" key="2">
    <source>
        <dbReference type="Pfam" id="PF02932"/>
    </source>
</evidence>
<reference evidence="3 4" key="1">
    <citation type="submission" date="2014-03" db="EMBL/GenBank/DDBJ databases">
        <title>Draft genome of the hookworm Oesophagostomum dentatum.</title>
        <authorList>
            <person name="Mitreva M."/>
        </authorList>
    </citation>
    <scope>NUCLEOTIDE SEQUENCE [LARGE SCALE GENOMIC DNA]</scope>
    <source>
        <strain evidence="3 4">OD-Hann</strain>
    </source>
</reference>
<dbReference type="Pfam" id="PF02932">
    <property type="entry name" value="Neur_chan_memb"/>
    <property type="match status" value="1"/>
</dbReference>
<dbReference type="InterPro" id="IPR006029">
    <property type="entry name" value="Neurotrans-gated_channel_TM"/>
</dbReference>
<dbReference type="Gene3D" id="1.20.58.390">
    <property type="entry name" value="Neurotransmitter-gated ion-channel transmembrane domain"/>
    <property type="match status" value="1"/>
</dbReference>